<evidence type="ECO:0000313" key="2">
    <source>
        <dbReference type="Proteomes" id="UP000499080"/>
    </source>
</evidence>
<name>A0A4Y2L6E3_ARAVE</name>
<keyword evidence="2" id="KW-1185">Reference proteome</keyword>
<dbReference type="Proteomes" id="UP000499080">
    <property type="component" value="Unassembled WGS sequence"/>
</dbReference>
<proteinExistence type="predicted"/>
<organism evidence="1 2">
    <name type="scientific">Araneus ventricosus</name>
    <name type="common">Orbweaver spider</name>
    <name type="synonym">Epeira ventricosa</name>
    <dbReference type="NCBI Taxonomy" id="182803"/>
    <lineage>
        <taxon>Eukaryota</taxon>
        <taxon>Metazoa</taxon>
        <taxon>Ecdysozoa</taxon>
        <taxon>Arthropoda</taxon>
        <taxon>Chelicerata</taxon>
        <taxon>Arachnida</taxon>
        <taxon>Araneae</taxon>
        <taxon>Araneomorphae</taxon>
        <taxon>Entelegynae</taxon>
        <taxon>Araneoidea</taxon>
        <taxon>Araneidae</taxon>
        <taxon>Araneus</taxon>
    </lineage>
</organism>
<comment type="caution">
    <text evidence="1">The sequence shown here is derived from an EMBL/GenBank/DDBJ whole genome shotgun (WGS) entry which is preliminary data.</text>
</comment>
<dbReference type="EMBL" id="BGPR01005346">
    <property type="protein sequence ID" value="GBN09367.1"/>
    <property type="molecule type" value="Genomic_DNA"/>
</dbReference>
<sequence length="132" mass="15030">MKDPCDIVCELNFDPADVRRQSEYYDSNAGKLLTAVLSQSRLTDDAVPSVFPECPAYLSRSNKMGREAPDKKIQRKESLEIVKALQLSVDTFKEYEEKISFGNLEQLTIKIKGLQLPDVSTIVKNEYSIMFF</sequence>
<dbReference type="OrthoDB" id="6430453at2759"/>
<protein>
    <submittedName>
        <fullName evidence="1">Uncharacterized protein</fullName>
    </submittedName>
</protein>
<evidence type="ECO:0000313" key="1">
    <source>
        <dbReference type="EMBL" id="GBN09367.1"/>
    </source>
</evidence>
<gene>
    <name evidence="1" type="ORF">AVEN_156326_1</name>
</gene>
<reference evidence="1 2" key="1">
    <citation type="journal article" date="2019" name="Sci. Rep.">
        <title>Orb-weaving spider Araneus ventricosus genome elucidates the spidroin gene catalogue.</title>
        <authorList>
            <person name="Kono N."/>
            <person name="Nakamura H."/>
            <person name="Ohtoshi R."/>
            <person name="Moran D.A.P."/>
            <person name="Shinohara A."/>
            <person name="Yoshida Y."/>
            <person name="Fujiwara M."/>
            <person name="Mori M."/>
            <person name="Tomita M."/>
            <person name="Arakawa K."/>
        </authorList>
    </citation>
    <scope>NUCLEOTIDE SEQUENCE [LARGE SCALE GENOMIC DNA]</scope>
</reference>
<accession>A0A4Y2L6E3</accession>
<dbReference type="AlphaFoldDB" id="A0A4Y2L6E3"/>